<keyword evidence="10" id="KW-1185">Reference proteome</keyword>
<gene>
    <name evidence="9" type="ORF">EV190_12919</name>
</gene>
<dbReference type="InterPro" id="IPR011032">
    <property type="entry name" value="GroES-like_sf"/>
</dbReference>
<accession>A0A4R6UI57</accession>
<evidence type="ECO:0000313" key="10">
    <source>
        <dbReference type="Proteomes" id="UP000295281"/>
    </source>
</evidence>
<evidence type="ECO:0000256" key="6">
    <source>
        <dbReference type="ARBA" id="ARBA00023027"/>
    </source>
</evidence>
<evidence type="ECO:0000256" key="5">
    <source>
        <dbReference type="ARBA" id="ARBA00023002"/>
    </source>
</evidence>
<keyword evidence="6" id="KW-0520">NAD</keyword>
<dbReference type="AlphaFoldDB" id="A0A4R6UI57"/>
<dbReference type="Gene3D" id="3.40.50.720">
    <property type="entry name" value="NAD(P)-binding Rossmann-like Domain"/>
    <property type="match status" value="1"/>
</dbReference>
<dbReference type="PANTHER" id="PTHR43880:SF12">
    <property type="entry name" value="ALCOHOL DEHYDROGENASE CLASS-3"/>
    <property type="match status" value="1"/>
</dbReference>
<dbReference type="InterPro" id="IPR036291">
    <property type="entry name" value="NAD(P)-bd_dom_sf"/>
</dbReference>
<dbReference type="InterPro" id="IPR013149">
    <property type="entry name" value="ADH-like_C"/>
</dbReference>
<evidence type="ECO:0000256" key="7">
    <source>
        <dbReference type="RuleBase" id="RU361277"/>
    </source>
</evidence>
<dbReference type="SUPFAM" id="SSF51735">
    <property type="entry name" value="NAD(P)-binding Rossmann-fold domains"/>
    <property type="match status" value="1"/>
</dbReference>
<comment type="cofactor">
    <cofactor evidence="1 7">
        <name>Zn(2+)</name>
        <dbReference type="ChEBI" id="CHEBI:29105"/>
    </cofactor>
</comment>
<dbReference type="InterPro" id="IPR013154">
    <property type="entry name" value="ADH-like_N"/>
</dbReference>
<dbReference type="SMART" id="SM00829">
    <property type="entry name" value="PKS_ER"/>
    <property type="match status" value="1"/>
</dbReference>
<dbReference type="OrthoDB" id="334894at2"/>
<dbReference type="CDD" id="cd08279">
    <property type="entry name" value="Zn_ADH_class_III"/>
    <property type="match status" value="1"/>
</dbReference>
<sequence length="361" mass="36878">MHTTLGAVLRAPGGPLSVEEITLPGLGPDDVRVRMAATGVCHSDLSLADGTLAHAVPVVLGHEGAGHVAEVGGAVTDLSVGDAVLLNWNPPCRTCWHCVNGEPYLCANAAEASRRVWGTLADGTPVHPGLGVAAFSQETVVPAASCLVVPDDVPPAQAALLGCAVLTGVGAVRNAAGVRPGESVAVIGLGGVGLSVVQGARIAGASTIIAVDPAAEKEELARSMGATHFLAPGDDLSRRIRAIADGRGVDHAIECVGRAATIRAAWSATRRGGKATVVGFGAATDELSFNALEITHFARALQGSLYGSSDPAVEVPELLRLYREGELDLSALVTRTIGLHEVEEAFADMRSGRGARSLVLF</sequence>
<comment type="similarity">
    <text evidence="2 7">Belongs to the zinc-containing alcohol dehydrogenase family.</text>
</comment>
<dbReference type="Gene3D" id="3.90.180.10">
    <property type="entry name" value="Medium-chain alcohol dehydrogenases, catalytic domain"/>
    <property type="match status" value="1"/>
</dbReference>
<evidence type="ECO:0000256" key="3">
    <source>
        <dbReference type="ARBA" id="ARBA00022723"/>
    </source>
</evidence>
<keyword evidence="5" id="KW-0560">Oxidoreductase</keyword>
<comment type="caution">
    <text evidence="9">The sequence shown here is derived from an EMBL/GenBank/DDBJ whole genome shotgun (WGS) entry which is preliminary data.</text>
</comment>
<dbReference type="GO" id="GO:0005829">
    <property type="term" value="C:cytosol"/>
    <property type="evidence" value="ECO:0007669"/>
    <property type="project" value="TreeGrafter"/>
</dbReference>
<reference evidence="9 10" key="1">
    <citation type="submission" date="2019-03" db="EMBL/GenBank/DDBJ databases">
        <title>Genomic Encyclopedia of Type Strains, Phase IV (KMG-IV): sequencing the most valuable type-strain genomes for metagenomic binning, comparative biology and taxonomic classification.</title>
        <authorList>
            <person name="Goeker M."/>
        </authorList>
    </citation>
    <scope>NUCLEOTIDE SEQUENCE [LARGE SCALE GENOMIC DNA]</scope>
    <source>
        <strain evidence="9 10">DSM 46770</strain>
    </source>
</reference>
<name>A0A4R6UI57_9ACTN</name>
<dbReference type="FunFam" id="3.40.50.720:FF:000003">
    <property type="entry name" value="S-(hydroxymethyl)glutathione dehydrogenase"/>
    <property type="match status" value="1"/>
</dbReference>
<dbReference type="GO" id="GO:0008270">
    <property type="term" value="F:zinc ion binding"/>
    <property type="evidence" value="ECO:0007669"/>
    <property type="project" value="InterPro"/>
</dbReference>
<evidence type="ECO:0000313" key="9">
    <source>
        <dbReference type="EMBL" id="TDQ45736.1"/>
    </source>
</evidence>
<feature type="domain" description="Enoyl reductase (ER)" evidence="8">
    <location>
        <begin position="13"/>
        <end position="360"/>
    </location>
</feature>
<dbReference type="EMBL" id="SNYN01000029">
    <property type="protein sequence ID" value="TDQ45736.1"/>
    <property type="molecule type" value="Genomic_DNA"/>
</dbReference>
<dbReference type="Pfam" id="PF00107">
    <property type="entry name" value="ADH_zinc_N"/>
    <property type="match status" value="1"/>
</dbReference>
<dbReference type="GO" id="GO:0051903">
    <property type="term" value="F:S-(hydroxymethyl)glutathione dehydrogenase [NAD(P)+] activity"/>
    <property type="evidence" value="ECO:0007669"/>
    <property type="project" value="TreeGrafter"/>
</dbReference>
<dbReference type="SUPFAM" id="SSF50129">
    <property type="entry name" value="GroES-like"/>
    <property type="match status" value="2"/>
</dbReference>
<dbReference type="GO" id="GO:0046294">
    <property type="term" value="P:formaldehyde catabolic process"/>
    <property type="evidence" value="ECO:0007669"/>
    <property type="project" value="TreeGrafter"/>
</dbReference>
<dbReference type="PANTHER" id="PTHR43880">
    <property type="entry name" value="ALCOHOL DEHYDROGENASE"/>
    <property type="match status" value="1"/>
</dbReference>
<dbReference type="InterPro" id="IPR020843">
    <property type="entry name" value="ER"/>
</dbReference>
<dbReference type="RefSeq" id="WP_133743385.1">
    <property type="nucleotide sequence ID" value="NZ_SNYN01000029.1"/>
</dbReference>
<keyword evidence="4 7" id="KW-0862">Zinc</keyword>
<dbReference type="PROSITE" id="PS00059">
    <property type="entry name" value="ADH_ZINC"/>
    <property type="match status" value="1"/>
</dbReference>
<dbReference type="Pfam" id="PF08240">
    <property type="entry name" value="ADH_N"/>
    <property type="match status" value="1"/>
</dbReference>
<evidence type="ECO:0000259" key="8">
    <source>
        <dbReference type="SMART" id="SM00829"/>
    </source>
</evidence>
<proteinExistence type="inferred from homology"/>
<protein>
    <submittedName>
        <fullName evidence="9">S-(Hydroxymethyl)glutathione dehydrogenase/alcohol dehydrogenase</fullName>
    </submittedName>
</protein>
<evidence type="ECO:0000256" key="4">
    <source>
        <dbReference type="ARBA" id="ARBA00022833"/>
    </source>
</evidence>
<organism evidence="9 10">
    <name type="scientific">Actinorugispora endophytica</name>
    <dbReference type="NCBI Taxonomy" id="1605990"/>
    <lineage>
        <taxon>Bacteria</taxon>
        <taxon>Bacillati</taxon>
        <taxon>Actinomycetota</taxon>
        <taxon>Actinomycetes</taxon>
        <taxon>Streptosporangiales</taxon>
        <taxon>Nocardiopsidaceae</taxon>
        <taxon>Actinorugispora</taxon>
    </lineage>
</organism>
<evidence type="ECO:0000256" key="2">
    <source>
        <dbReference type="ARBA" id="ARBA00008072"/>
    </source>
</evidence>
<evidence type="ECO:0000256" key="1">
    <source>
        <dbReference type="ARBA" id="ARBA00001947"/>
    </source>
</evidence>
<dbReference type="Proteomes" id="UP000295281">
    <property type="component" value="Unassembled WGS sequence"/>
</dbReference>
<dbReference type="InterPro" id="IPR002328">
    <property type="entry name" value="ADH_Zn_CS"/>
</dbReference>
<keyword evidence="3 7" id="KW-0479">Metal-binding</keyword>